<dbReference type="AlphaFoldDB" id="A0A1V9Y8R2"/>
<evidence type="ECO:0000313" key="2">
    <source>
        <dbReference type="Proteomes" id="UP000243579"/>
    </source>
</evidence>
<gene>
    <name evidence="1" type="ORF">ACHHYP_16376</name>
</gene>
<dbReference type="EMBL" id="JNBR01002569">
    <property type="protein sequence ID" value="OQR82122.1"/>
    <property type="molecule type" value="Genomic_DNA"/>
</dbReference>
<protein>
    <submittedName>
        <fullName evidence="1">Uncharacterized protein</fullName>
    </submittedName>
</protein>
<comment type="caution">
    <text evidence="1">The sequence shown here is derived from an EMBL/GenBank/DDBJ whole genome shotgun (WGS) entry which is preliminary data.</text>
</comment>
<proteinExistence type="predicted"/>
<evidence type="ECO:0000313" key="1">
    <source>
        <dbReference type="EMBL" id="OQR82122.1"/>
    </source>
</evidence>
<sequence>MSHANPAARVVLGPAGTMQLATVARANLIYHHLSRLHDGIGATHNGPPEAAQALPPMTHRYLAVVKDRPTPFQLWPKGLVRDLARHAPV</sequence>
<accession>A0A1V9Y8R2</accession>
<keyword evidence="2" id="KW-1185">Reference proteome</keyword>
<name>A0A1V9Y8R2_ACHHY</name>
<organism evidence="1 2">
    <name type="scientific">Achlya hypogyna</name>
    <name type="common">Oomycete</name>
    <name type="synonym">Protoachlya hypogyna</name>
    <dbReference type="NCBI Taxonomy" id="1202772"/>
    <lineage>
        <taxon>Eukaryota</taxon>
        <taxon>Sar</taxon>
        <taxon>Stramenopiles</taxon>
        <taxon>Oomycota</taxon>
        <taxon>Saprolegniomycetes</taxon>
        <taxon>Saprolegniales</taxon>
        <taxon>Achlyaceae</taxon>
        <taxon>Achlya</taxon>
    </lineage>
</organism>
<reference evidence="1 2" key="1">
    <citation type="journal article" date="2014" name="Genome Biol. Evol.">
        <title>The secreted proteins of Achlya hypogyna and Thraustotheca clavata identify the ancestral oomycete secretome and reveal gene acquisitions by horizontal gene transfer.</title>
        <authorList>
            <person name="Misner I."/>
            <person name="Blouin N."/>
            <person name="Leonard G."/>
            <person name="Richards T.A."/>
            <person name="Lane C.E."/>
        </authorList>
    </citation>
    <scope>NUCLEOTIDE SEQUENCE [LARGE SCALE GENOMIC DNA]</scope>
    <source>
        <strain evidence="1 2">ATCC 48635</strain>
    </source>
</reference>
<dbReference type="Proteomes" id="UP000243579">
    <property type="component" value="Unassembled WGS sequence"/>
</dbReference>